<dbReference type="Pfam" id="PF00544">
    <property type="entry name" value="Pectate_lyase_4"/>
    <property type="match status" value="1"/>
</dbReference>
<comment type="subcellular location">
    <subcellularLocation>
        <location evidence="3">Secreted</location>
    </subcellularLocation>
</comment>
<gene>
    <name evidence="7" type="ORF">M972_11519</name>
</gene>
<dbReference type="PROSITE" id="PS51766">
    <property type="entry name" value="DOCKERIN"/>
    <property type="match status" value="1"/>
</dbReference>
<dbReference type="CDD" id="cd14256">
    <property type="entry name" value="Dockerin_I"/>
    <property type="match status" value="1"/>
</dbReference>
<dbReference type="InterPro" id="IPR036439">
    <property type="entry name" value="Dockerin_dom_sf"/>
</dbReference>
<dbReference type="Pfam" id="PF00404">
    <property type="entry name" value="Dockerin_1"/>
    <property type="match status" value="1"/>
</dbReference>
<evidence type="ECO:0000256" key="4">
    <source>
        <dbReference type="SAM" id="MobiDB-lite"/>
    </source>
</evidence>
<evidence type="ECO:0000313" key="7">
    <source>
        <dbReference type="EMBL" id="PFH01775.1"/>
    </source>
</evidence>
<dbReference type="InterPro" id="IPR011050">
    <property type="entry name" value="Pectin_lyase_fold/virulence"/>
</dbReference>
<name>A0AB36TDZ5_ACETH</name>
<dbReference type="RefSeq" id="WP_003518511.1">
    <property type="nucleotide sequence ID" value="NZ_CP013828.1"/>
</dbReference>
<feature type="compositionally biased region" description="Low complexity" evidence="4">
    <location>
        <begin position="338"/>
        <end position="357"/>
    </location>
</feature>
<protein>
    <submittedName>
        <fullName evidence="7">Pectate lyase</fullName>
    </submittedName>
</protein>
<dbReference type="CDD" id="cd04082">
    <property type="entry name" value="CBM35_pectate_lyase-like"/>
    <property type="match status" value="1"/>
</dbReference>
<dbReference type="InterPro" id="IPR045032">
    <property type="entry name" value="PEL"/>
</dbReference>
<dbReference type="InterPro" id="IPR006584">
    <property type="entry name" value="Cellulose-bd_IV"/>
</dbReference>
<dbReference type="GO" id="GO:0030246">
    <property type="term" value="F:carbohydrate binding"/>
    <property type="evidence" value="ECO:0007669"/>
    <property type="project" value="InterPro"/>
</dbReference>
<evidence type="ECO:0000259" key="6">
    <source>
        <dbReference type="PROSITE" id="PS51766"/>
    </source>
</evidence>
<dbReference type="PANTHER" id="PTHR31683">
    <property type="entry name" value="PECTATE LYASE 18-RELATED"/>
    <property type="match status" value="1"/>
</dbReference>
<comment type="caution">
    <text evidence="7">The sequence shown here is derived from an EMBL/GenBank/DDBJ whole genome shotgun (WGS) entry which is preliminary data.</text>
</comment>
<feature type="domain" description="Dockerin" evidence="6">
    <location>
        <begin position="356"/>
        <end position="424"/>
    </location>
</feature>
<dbReference type="Gene3D" id="1.10.1330.10">
    <property type="entry name" value="Dockerin domain"/>
    <property type="match status" value="1"/>
</dbReference>
<organism evidence="7 8">
    <name type="scientific">Acetivibrio thermocellus AD2</name>
    <dbReference type="NCBI Taxonomy" id="1138384"/>
    <lineage>
        <taxon>Bacteria</taxon>
        <taxon>Bacillati</taxon>
        <taxon>Bacillota</taxon>
        <taxon>Clostridia</taxon>
        <taxon>Eubacteriales</taxon>
        <taxon>Oscillospiraceae</taxon>
        <taxon>Acetivibrio</taxon>
    </lineage>
</organism>
<dbReference type="Gene3D" id="2.160.20.10">
    <property type="entry name" value="Single-stranded right-handed beta-helix, Pectin lyase-like"/>
    <property type="match status" value="1"/>
</dbReference>
<dbReference type="PROSITE" id="PS00448">
    <property type="entry name" value="CLOS_CELLULOSOME_RPT"/>
    <property type="match status" value="1"/>
</dbReference>
<dbReference type="Proteomes" id="UP000223596">
    <property type="component" value="Unassembled WGS sequence"/>
</dbReference>
<reference evidence="7 8" key="1">
    <citation type="submission" date="2017-09" db="EMBL/GenBank/DDBJ databases">
        <title>Evaluation of Pacific Biosciences Sequencing Technology to Finishing C. thermocellum Genome Sequences.</title>
        <authorList>
            <person name="Brown S."/>
        </authorList>
    </citation>
    <scope>NUCLEOTIDE SEQUENCE [LARGE SCALE GENOMIC DNA]</scope>
    <source>
        <strain evidence="7 8">AD2</strain>
    </source>
</reference>
<dbReference type="Pfam" id="PF03422">
    <property type="entry name" value="CBM_6"/>
    <property type="match status" value="1"/>
</dbReference>
<dbReference type="InterPro" id="IPR005084">
    <property type="entry name" value="CBM6"/>
</dbReference>
<keyword evidence="3" id="KW-0964">Secreted</keyword>
<sequence>MSRCWVKCISSMLAISLILFASLTLTASLIVASFLPAATTYAQTVSPLDRPIGWASEAGGTIGGGNAAPVIVTSASELQNLVKDNTPRVIYVQGNIGGNYTVGSNKTIIGLPGATTGSWTFKGSSNVILRNLKIRGNGADGDAVTVTDYSHHIWFDHLDLADSTDENLSIKRGSDYITISWCKYWFSRDGGHTFGGLIGHSDNNAAQDEGRLRVTYHHNWYSKGVTERMPRVRFGKVHIFNNLFDAPGNNYVIRCGYKANIRSEGNVFVNMKNCFDFSTSSPDSVLQSINDLFIGNCSGTTGRGIAFVPPYQYTVEPTAGLKEKIEAGAGATLNVPGTFSPTPSPSNTPTATPTPASIVYGDLNNDGRTNSTDYSLMKRYLLGSISFTNEQLKAADVNLDGKVNSSDYTVLRRFLLGSIDLLPYNGTATYQAEDAVFSGAIFETKNAGYTGTGYVNYDNVPGGYIEWTLNIANAGTYTLTLTYANGTSSNRTVDISVNGNIVASGVVFGGTGSWTQWQTKSITASLNSGVNKIRVTGTSSDGGPNIDKLEIRRN</sequence>
<evidence type="ECO:0000256" key="1">
    <source>
        <dbReference type="ARBA" id="ARBA00022729"/>
    </source>
</evidence>
<proteinExistence type="inferred from homology"/>
<dbReference type="InterPro" id="IPR016134">
    <property type="entry name" value="Dockerin_dom"/>
</dbReference>
<evidence type="ECO:0000259" key="5">
    <source>
        <dbReference type="PROSITE" id="PS51175"/>
    </source>
</evidence>
<keyword evidence="1" id="KW-0732">Signal</keyword>
<dbReference type="SMART" id="SM00606">
    <property type="entry name" value="CBD_IV"/>
    <property type="match status" value="1"/>
</dbReference>
<dbReference type="InterPro" id="IPR002105">
    <property type="entry name" value="Dockerin_1_rpt"/>
</dbReference>
<evidence type="ECO:0000256" key="2">
    <source>
        <dbReference type="ARBA" id="ARBA00023239"/>
    </source>
</evidence>
<dbReference type="PROSITE" id="PS51175">
    <property type="entry name" value="CBM6"/>
    <property type="match status" value="1"/>
</dbReference>
<dbReference type="SMART" id="SM00656">
    <property type="entry name" value="Amb_all"/>
    <property type="match status" value="1"/>
</dbReference>
<dbReference type="SUPFAM" id="SSF63446">
    <property type="entry name" value="Type I dockerin domain"/>
    <property type="match status" value="1"/>
</dbReference>
<dbReference type="PANTHER" id="PTHR31683:SF18">
    <property type="entry name" value="PECTATE LYASE 21-RELATED"/>
    <property type="match status" value="1"/>
</dbReference>
<dbReference type="GO" id="GO:0030570">
    <property type="term" value="F:pectate lyase activity"/>
    <property type="evidence" value="ECO:0007669"/>
    <property type="project" value="InterPro"/>
</dbReference>
<accession>A0AB36TDZ5</accession>
<comment type="similarity">
    <text evidence="3">Belongs to the polysaccharide lyase 1 family.</text>
</comment>
<evidence type="ECO:0000313" key="8">
    <source>
        <dbReference type="Proteomes" id="UP000223596"/>
    </source>
</evidence>
<dbReference type="GO" id="GO:0005576">
    <property type="term" value="C:extracellular region"/>
    <property type="evidence" value="ECO:0007669"/>
    <property type="project" value="UniProtKB-SubCell"/>
</dbReference>
<keyword evidence="3" id="KW-0624">Polysaccharide degradation</keyword>
<keyword evidence="2 3" id="KW-0456">Lyase</keyword>
<keyword evidence="3" id="KW-0119">Carbohydrate metabolism</keyword>
<evidence type="ECO:0000256" key="3">
    <source>
        <dbReference type="RuleBase" id="RU361173"/>
    </source>
</evidence>
<dbReference type="InterPro" id="IPR008979">
    <property type="entry name" value="Galactose-bd-like_sf"/>
</dbReference>
<dbReference type="AlphaFoldDB" id="A0AB36TDZ5"/>
<feature type="domain" description="CBM6" evidence="5">
    <location>
        <begin position="428"/>
        <end position="552"/>
    </location>
</feature>
<dbReference type="InterPro" id="IPR002022">
    <property type="entry name" value="Pec_lyase"/>
</dbReference>
<dbReference type="InterPro" id="IPR012334">
    <property type="entry name" value="Pectin_lyas_fold"/>
</dbReference>
<dbReference type="SUPFAM" id="SSF49785">
    <property type="entry name" value="Galactose-binding domain-like"/>
    <property type="match status" value="1"/>
</dbReference>
<dbReference type="EMBL" id="PDBW01000001">
    <property type="protein sequence ID" value="PFH01775.1"/>
    <property type="molecule type" value="Genomic_DNA"/>
</dbReference>
<dbReference type="Gene3D" id="2.60.120.260">
    <property type="entry name" value="Galactose-binding domain-like"/>
    <property type="match status" value="1"/>
</dbReference>
<dbReference type="GO" id="GO:0000272">
    <property type="term" value="P:polysaccharide catabolic process"/>
    <property type="evidence" value="ECO:0007669"/>
    <property type="project" value="UniProtKB-KW"/>
</dbReference>
<feature type="region of interest" description="Disordered" evidence="4">
    <location>
        <begin position="338"/>
        <end position="364"/>
    </location>
</feature>
<dbReference type="GO" id="GO:0004553">
    <property type="term" value="F:hydrolase activity, hydrolyzing O-glycosyl compounds"/>
    <property type="evidence" value="ECO:0007669"/>
    <property type="project" value="InterPro"/>
</dbReference>
<dbReference type="SUPFAM" id="SSF51126">
    <property type="entry name" value="Pectin lyase-like"/>
    <property type="match status" value="1"/>
</dbReference>